<keyword evidence="4" id="KW-0997">Cell inner membrane</keyword>
<keyword evidence="7 8" id="KW-0472">Membrane</keyword>
<name>Q07N06_RHOP5</name>
<feature type="transmembrane region" description="Helical" evidence="8">
    <location>
        <begin position="859"/>
        <end position="876"/>
    </location>
</feature>
<sequence>MSVSEPFIRRPIATSLLGIALLLGGLLGYRALPVSALPQVDFPTVQVTTQLPGASPDVIASLITAPLERQLGQIPSLTTMTSTSSFGVSQVSLQFDLNRDIDGATQDVQAAINAAAGVLPKNLPYPPTYAKVNPADAPVMTLALTSDTSAIRAMSDIADTLLAQRLAQISGVGRVSVLGGLKPAVRIQADLSRLAAYGISMEDLRTAIANANVSGPKGSLDGAQQAYTITANDQIAVAEAYRPIIVAYRNGSPVTIGDIARIVDGLENDRTGGWYNGTPAVILDIQRQPGANVIEVVRQIREEIPKLQKAIPAGVQLTVVSDRTITIRASVNDVQFTLVLSAVLVTLVVLLFLRSIRATIIAGVALPLSLITSFGVMYFAGFSLDNLSLMALTIGTGFVVDDAIVMIENIVRHMEDGESPMQAALSGAREIGFTVISLTLSLIAVFIPLLFMSGLVGRMFREFAMTLTIAVVTSAIVSLTLTPMMCSRLLKHAREERQIPGMATISGWIDRVAEFYHRSLLWVLQRQRATLVLTLLTVVATLALYAIAPKGFLPLQDTASITAVTQAGPDVSFAEMTARQGETADAIRADPDVVGVVSVVGAGSVNPTTNVGRLVMTLKPRGDRKADIAEVIERLKSRVAAIPGMTVYFQAVQDVQISTQSSRSQYQYTLTGTDAALVSQWANRLIAELRNHPLFRDVSTEAQEGGLRAALDINRQRAGQLGVSLQTINDTLNDAFAQRQISTIYGQANQYRVVLEAMPEYQRDPSVLSKLYVPGNNGAQVPISAVAELTRTTAPLAISHQAQFPAVSLSFNLAPGAALGDAVKAVSEIEQQIGMPGSIVGLYSGDAAEFAKSLAGQPWLILAALVTIYIVLGVLYESYIHPITILSTLPSAGVGAILALMLFGQDLSVIGLIGIILLMGIVKKNAIMMIDFALEAERGQGLSSYDAIVQACLLRFRPIMMTTLAALFGALPLAIESGTGAELRFPLGISIVGGLLLSQLLTLYTTPVIYLALDRLNRRIERALPPAPPATPPPVVGEAR</sequence>
<dbReference type="NCBIfam" id="NF033617">
    <property type="entry name" value="RND_permease_2"/>
    <property type="match status" value="1"/>
</dbReference>
<dbReference type="PANTHER" id="PTHR32063:SF78">
    <property type="entry name" value="ACRB_ACRD_ACRF FAMILY PROTEIN"/>
    <property type="match status" value="1"/>
</dbReference>
<dbReference type="eggNOG" id="COG0841">
    <property type="taxonomic scope" value="Bacteria"/>
</dbReference>
<keyword evidence="5 8" id="KW-0812">Transmembrane</keyword>
<feature type="transmembrane region" description="Helical" evidence="8">
    <location>
        <begin position="987"/>
        <end position="1013"/>
    </location>
</feature>
<comment type="subcellular location">
    <subcellularLocation>
        <location evidence="1">Cell inner membrane</location>
        <topology evidence="1">Multi-pass membrane protein</topology>
    </subcellularLocation>
</comment>
<evidence type="ECO:0000256" key="3">
    <source>
        <dbReference type="ARBA" id="ARBA00022475"/>
    </source>
</evidence>
<dbReference type="EMBL" id="CP000463">
    <property type="protein sequence ID" value="ABJ06678.1"/>
    <property type="molecule type" value="Genomic_DNA"/>
</dbReference>
<evidence type="ECO:0000256" key="2">
    <source>
        <dbReference type="ARBA" id="ARBA00022448"/>
    </source>
</evidence>
<keyword evidence="2" id="KW-0813">Transport</keyword>
<dbReference type="FunFam" id="3.30.70.1430:FF:000001">
    <property type="entry name" value="Efflux pump membrane transporter"/>
    <property type="match status" value="1"/>
</dbReference>
<evidence type="ECO:0000256" key="8">
    <source>
        <dbReference type="SAM" id="Phobius"/>
    </source>
</evidence>
<evidence type="ECO:0000256" key="5">
    <source>
        <dbReference type="ARBA" id="ARBA00022692"/>
    </source>
</evidence>
<organism evidence="9">
    <name type="scientific">Rhodopseudomonas palustris (strain BisA53)</name>
    <dbReference type="NCBI Taxonomy" id="316055"/>
    <lineage>
        <taxon>Bacteria</taxon>
        <taxon>Pseudomonadati</taxon>
        <taxon>Pseudomonadota</taxon>
        <taxon>Alphaproteobacteria</taxon>
        <taxon>Hyphomicrobiales</taxon>
        <taxon>Nitrobacteraceae</taxon>
        <taxon>Rhodopseudomonas</taxon>
    </lineage>
</organism>
<feature type="transmembrane region" description="Helical" evidence="8">
    <location>
        <begin position="387"/>
        <end position="411"/>
    </location>
</feature>
<dbReference type="Gene3D" id="3.30.70.1440">
    <property type="entry name" value="Multidrug efflux transporter AcrB pore domain"/>
    <property type="match status" value="1"/>
</dbReference>
<dbReference type="Gene3D" id="1.20.1640.10">
    <property type="entry name" value="Multidrug efflux transporter AcrB transmembrane domain"/>
    <property type="match status" value="2"/>
</dbReference>
<proteinExistence type="predicted"/>
<feature type="transmembrane region" description="Helical" evidence="8">
    <location>
        <begin position="529"/>
        <end position="548"/>
    </location>
</feature>
<feature type="transmembrane region" description="Helical" evidence="8">
    <location>
        <begin position="431"/>
        <end position="451"/>
    </location>
</feature>
<evidence type="ECO:0000256" key="4">
    <source>
        <dbReference type="ARBA" id="ARBA00022519"/>
    </source>
</evidence>
<dbReference type="STRING" id="316055.RPE_2741"/>
<dbReference type="SUPFAM" id="SSF82693">
    <property type="entry name" value="Multidrug efflux transporter AcrB pore domain, PN1, PN2, PC1 and PC2 subdomains"/>
    <property type="match status" value="3"/>
</dbReference>
<dbReference type="GO" id="GO:0042910">
    <property type="term" value="F:xenobiotic transmembrane transporter activity"/>
    <property type="evidence" value="ECO:0007669"/>
    <property type="project" value="TreeGrafter"/>
</dbReference>
<dbReference type="InterPro" id="IPR027463">
    <property type="entry name" value="AcrB_DN_DC_subdom"/>
</dbReference>
<evidence type="ECO:0000256" key="6">
    <source>
        <dbReference type="ARBA" id="ARBA00022989"/>
    </source>
</evidence>
<evidence type="ECO:0000256" key="1">
    <source>
        <dbReference type="ARBA" id="ARBA00004429"/>
    </source>
</evidence>
<dbReference type="InterPro" id="IPR001036">
    <property type="entry name" value="Acrflvin-R"/>
</dbReference>
<feature type="transmembrane region" description="Helical" evidence="8">
    <location>
        <begin position="954"/>
        <end position="975"/>
    </location>
</feature>
<dbReference type="PRINTS" id="PR00702">
    <property type="entry name" value="ACRIFLAVINRP"/>
</dbReference>
<reference evidence="9" key="1">
    <citation type="submission" date="2006-09" db="EMBL/GenBank/DDBJ databases">
        <title>Complete sequence of Rhodopseudomonas palustris BisA53.</title>
        <authorList>
            <consortium name="US DOE Joint Genome Institute"/>
            <person name="Copeland A."/>
            <person name="Lucas S."/>
            <person name="Lapidus A."/>
            <person name="Barry K."/>
            <person name="Detter J.C."/>
            <person name="Glavina del Rio T."/>
            <person name="Hammon N."/>
            <person name="Israni S."/>
            <person name="Dalin E."/>
            <person name="Tice H."/>
            <person name="Pitluck S."/>
            <person name="Chain P."/>
            <person name="Malfatti S."/>
            <person name="Shin M."/>
            <person name="Vergez L."/>
            <person name="Schmutz J."/>
            <person name="Larimer F."/>
            <person name="Land M."/>
            <person name="Hauser L."/>
            <person name="Pelletier D.A."/>
            <person name="Kyrpides N."/>
            <person name="Kim E."/>
            <person name="Harwood C.S."/>
            <person name="Oda Y."/>
            <person name="Richardson P."/>
        </authorList>
    </citation>
    <scope>NUCLEOTIDE SEQUENCE [LARGE SCALE GENOMIC DNA]</scope>
    <source>
        <strain evidence="9">BisA53</strain>
    </source>
</reference>
<dbReference type="SUPFAM" id="SSF82714">
    <property type="entry name" value="Multidrug efflux transporter AcrB TolC docking domain, DN and DC subdomains"/>
    <property type="match status" value="2"/>
</dbReference>
<dbReference type="Pfam" id="PF00873">
    <property type="entry name" value="ACR_tran"/>
    <property type="match status" value="1"/>
</dbReference>
<dbReference type="KEGG" id="rpe:RPE_2741"/>
<feature type="transmembrane region" description="Helical" evidence="8">
    <location>
        <begin position="463"/>
        <end position="482"/>
    </location>
</feature>
<protein>
    <submittedName>
        <fullName evidence="9">Acriflavin resistance protein</fullName>
    </submittedName>
</protein>
<keyword evidence="6 8" id="KW-1133">Transmembrane helix</keyword>
<gene>
    <name evidence="9" type="ordered locus">RPE_2741</name>
</gene>
<feature type="transmembrane region" description="Helical" evidence="8">
    <location>
        <begin position="360"/>
        <end position="381"/>
    </location>
</feature>
<dbReference type="Gene3D" id="3.30.70.1320">
    <property type="entry name" value="Multidrug efflux transporter AcrB pore domain like"/>
    <property type="match status" value="1"/>
</dbReference>
<evidence type="ECO:0000256" key="7">
    <source>
        <dbReference type="ARBA" id="ARBA00023136"/>
    </source>
</evidence>
<dbReference type="Gene3D" id="3.30.70.1430">
    <property type="entry name" value="Multidrug efflux transporter AcrB pore domain"/>
    <property type="match status" value="2"/>
</dbReference>
<dbReference type="OrthoDB" id="9807350at2"/>
<dbReference type="Gene3D" id="3.30.2090.10">
    <property type="entry name" value="Multidrug efflux transporter AcrB TolC docking domain, DN and DC subdomains"/>
    <property type="match status" value="2"/>
</dbReference>
<accession>Q07N06</accession>
<dbReference type="AlphaFoldDB" id="Q07N06"/>
<feature type="transmembrane region" description="Helical" evidence="8">
    <location>
        <begin position="334"/>
        <end position="353"/>
    </location>
</feature>
<dbReference type="SUPFAM" id="SSF82866">
    <property type="entry name" value="Multidrug efflux transporter AcrB transmembrane domain"/>
    <property type="match status" value="2"/>
</dbReference>
<dbReference type="GO" id="GO:0005886">
    <property type="term" value="C:plasma membrane"/>
    <property type="evidence" value="ECO:0007669"/>
    <property type="project" value="UniProtKB-SubCell"/>
</dbReference>
<keyword evidence="3" id="KW-1003">Cell membrane</keyword>
<dbReference type="HOGENOM" id="CLU_002755_1_2_5"/>
<dbReference type="FunFam" id="1.20.1640.10:FF:000001">
    <property type="entry name" value="Efflux pump membrane transporter"/>
    <property type="match status" value="1"/>
</dbReference>
<evidence type="ECO:0000313" key="9">
    <source>
        <dbReference type="EMBL" id="ABJ06678.1"/>
    </source>
</evidence>
<dbReference type="PANTHER" id="PTHR32063">
    <property type="match status" value="1"/>
</dbReference>